<keyword evidence="3" id="KW-1185">Reference proteome</keyword>
<evidence type="ECO:0000313" key="2">
    <source>
        <dbReference type="EMBL" id="CAF0703235.1"/>
    </source>
</evidence>
<evidence type="ECO:0000313" key="3">
    <source>
        <dbReference type="Proteomes" id="UP000663859"/>
    </source>
</evidence>
<dbReference type="EMBL" id="CAJNOB010000048">
    <property type="protein sequence ID" value="CAF0703235.1"/>
    <property type="molecule type" value="Genomic_DNA"/>
</dbReference>
<feature type="region of interest" description="Disordered" evidence="1">
    <location>
        <begin position="1"/>
        <end position="22"/>
    </location>
</feature>
<protein>
    <submittedName>
        <fullName evidence="2">Uncharacterized protein</fullName>
    </submittedName>
</protein>
<organism evidence="2 3">
    <name type="scientific">Candidatus Methylacidithermus pantelleriae</name>
    <dbReference type="NCBI Taxonomy" id="2744239"/>
    <lineage>
        <taxon>Bacteria</taxon>
        <taxon>Pseudomonadati</taxon>
        <taxon>Verrucomicrobiota</taxon>
        <taxon>Methylacidiphilae</taxon>
        <taxon>Methylacidiphilales</taxon>
        <taxon>Methylacidiphilaceae</taxon>
        <taxon>Candidatus Methylacidithermus</taxon>
    </lineage>
</organism>
<evidence type="ECO:0000256" key="1">
    <source>
        <dbReference type="SAM" id="MobiDB-lite"/>
    </source>
</evidence>
<dbReference type="Proteomes" id="UP000663859">
    <property type="component" value="Unassembled WGS sequence"/>
</dbReference>
<comment type="caution">
    <text evidence="2">The sequence shown here is derived from an EMBL/GenBank/DDBJ whole genome shotgun (WGS) entry which is preliminary data.</text>
</comment>
<accession>A0A8J2BP18</accession>
<proteinExistence type="predicted"/>
<reference evidence="2" key="1">
    <citation type="submission" date="2021-02" db="EMBL/GenBank/DDBJ databases">
        <authorList>
            <person name="Cremers G."/>
            <person name="Picone N."/>
        </authorList>
    </citation>
    <scope>NUCLEOTIDE SEQUENCE</scope>
    <source>
        <strain evidence="2">PQ17</strain>
    </source>
</reference>
<dbReference type="AlphaFoldDB" id="A0A8J2BP18"/>
<sequence>MIAPNRSYSRLAWPPESSKPCGSDLEGTIALIGERWHKLIEEAKERDRESGKGGQ</sequence>
<gene>
    <name evidence="2" type="ORF">MPNT_520009</name>
</gene>
<name>A0A8J2BP18_9BACT</name>